<name>A0ABW7EZX9_9BURK</name>
<gene>
    <name evidence="1" type="ORF">ACG00Y_08040</name>
</gene>
<evidence type="ECO:0000313" key="1">
    <source>
        <dbReference type="EMBL" id="MFG6429854.1"/>
    </source>
</evidence>
<dbReference type="EMBL" id="JBIGHV010000003">
    <property type="protein sequence ID" value="MFG6429854.1"/>
    <property type="molecule type" value="Genomic_DNA"/>
</dbReference>
<protein>
    <submittedName>
        <fullName evidence="1">Uncharacterized protein</fullName>
    </submittedName>
</protein>
<reference evidence="1 2" key="1">
    <citation type="submission" date="2024-08" db="EMBL/GenBank/DDBJ databases">
        <authorList>
            <person name="Lu H."/>
        </authorList>
    </citation>
    <scope>NUCLEOTIDE SEQUENCE [LARGE SCALE GENOMIC DNA]</scope>
    <source>
        <strain evidence="1 2">LYH14W</strain>
    </source>
</reference>
<accession>A0ABW7EZX9</accession>
<organism evidence="1 2">
    <name type="scientific">Pelomonas parva</name>
    <dbReference type="NCBI Taxonomy" id="3299032"/>
    <lineage>
        <taxon>Bacteria</taxon>
        <taxon>Pseudomonadati</taxon>
        <taxon>Pseudomonadota</taxon>
        <taxon>Betaproteobacteria</taxon>
        <taxon>Burkholderiales</taxon>
        <taxon>Sphaerotilaceae</taxon>
        <taxon>Roseateles</taxon>
    </lineage>
</organism>
<comment type="caution">
    <text evidence="1">The sequence shown here is derived from an EMBL/GenBank/DDBJ whole genome shotgun (WGS) entry which is preliminary data.</text>
</comment>
<evidence type="ECO:0000313" key="2">
    <source>
        <dbReference type="Proteomes" id="UP001606210"/>
    </source>
</evidence>
<proteinExistence type="predicted"/>
<keyword evidence="2" id="KW-1185">Reference proteome</keyword>
<dbReference type="Proteomes" id="UP001606210">
    <property type="component" value="Unassembled WGS sequence"/>
</dbReference>
<sequence length="136" mass="15240">MPDFPQVLLLGVPWSFVEPVPESPAALIEAVRAYAEDIQAEDPESELARVLPFADVRLKYDYAFEVADGDWRDREAEVRVVASAHGRLTGADVLWELHVSWAATVPEEDHHYFEGLQLVEWGGIGKPPKYRVLLGS</sequence>
<dbReference type="RefSeq" id="WP_394477653.1">
    <property type="nucleotide sequence ID" value="NZ_JBIGHV010000003.1"/>
</dbReference>